<dbReference type="InParanoid" id="A0A0D1XP05"/>
<dbReference type="Proteomes" id="UP000053259">
    <property type="component" value="Unassembled WGS sequence"/>
</dbReference>
<keyword evidence="3" id="KW-1185">Reference proteome</keyword>
<dbReference type="VEuPathDB" id="FungiDB:PV09_04604"/>
<evidence type="ECO:0000313" key="3">
    <source>
        <dbReference type="Proteomes" id="UP000053259"/>
    </source>
</evidence>
<sequence>MCFFFAFRTACLLLPVLDLIVTSPSLARNQDDSMHISLLAICTHVVHFHLPIYPYCFMFGHLHLHTIQPIPIRQLAFLPSFPTGPIRLTCTARKAPERARSTCSTTIFQRTFFLCAASSTVCPWIDC</sequence>
<feature type="chain" id="PRO_5002236626" description="Secreted protein" evidence="1">
    <location>
        <begin position="28"/>
        <end position="127"/>
    </location>
</feature>
<evidence type="ECO:0000256" key="1">
    <source>
        <dbReference type="SAM" id="SignalP"/>
    </source>
</evidence>
<proteinExistence type="predicted"/>
<keyword evidence="1" id="KW-0732">Signal</keyword>
<organism evidence="2 3">
    <name type="scientific">Verruconis gallopava</name>
    <dbReference type="NCBI Taxonomy" id="253628"/>
    <lineage>
        <taxon>Eukaryota</taxon>
        <taxon>Fungi</taxon>
        <taxon>Dikarya</taxon>
        <taxon>Ascomycota</taxon>
        <taxon>Pezizomycotina</taxon>
        <taxon>Dothideomycetes</taxon>
        <taxon>Pleosporomycetidae</taxon>
        <taxon>Venturiales</taxon>
        <taxon>Sympoventuriaceae</taxon>
        <taxon>Verruconis</taxon>
    </lineage>
</organism>
<evidence type="ECO:0008006" key="4">
    <source>
        <dbReference type="Google" id="ProtNLM"/>
    </source>
</evidence>
<name>A0A0D1XP05_9PEZI</name>
<gene>
    <name evidence="2" type="ORF">PV09_04604</name>
</gene>
<feature type="signal peptide" evidence="1">
    <location>
        <begin position="1"/>
        <end position="27"/>
    </location>
</feature>
<dbReference type="RefSeq" id="XP_016214180.1">
    <property type="nucleotide sequence ID" value="XM_016357978.1"/>
</dbReference>
<accession>A0A0D1XP05</accession>
<evidence type="ECO:0000313" key="2">
    <source>
        <dbReference type="EMBL" id="KIW04311.1"/>
    </source>
</evidence>
<reference evidence="2 3" key="1">
    <citation type="submission" date="2015-01" db="EMBL/GenBank/DDBJ databases">
        <title>The Genome Sequence of Ochroconis gallopava CBS43764.</title>
        <authorList>
            <consortium name="The Broad Institute Genomics Platform"/>
            <person name="Cuomo C."/>
            <person name="de Hoog S."/>
            <person name="Gorbushina A."/>
            <person name="Stielow B."/>
            <person name="Teixiera M."/>
            <person name="Abouelleil A."/>
            <person name="Chapman S.B."/>
            <person name="Priest M."/>
            <person name="Young S.K."/>
            <person name="Wortman J."/>
            <person name="Nusbaum C."/>
            <person name="Birren B."/>
        </authorList>
    </citation>
    <scope>NUCLEOTIDE SEQUENCE [LARGE SCALE GENOMIC DNA]</scope>
    <source>
        <strain evidence="2 3">CBS 43764</strain>
    </source>
</reference>
<dbReference type="HOGENOM" id="CLU_1972157_0_0_1"/>
<dbReference type="GeneID" id="27312577"/>
<protein>
    <recommendedName>
        <fullName evidence="4">Secreted protein</fullName>
    </recommendedName>
</protein>
<dbReference type="EMBL" id="KN847541">
    <property type="protein sequence ID" value="KIW04311.1"/>
    <property type="molecule type" value="Genomic_DNA"/>
</dbReference>
<dbReference type="AlphaFoldDB" id="A0A0D1XP05"/>